<dbReference type="KEGG" id="buz:AYM40_27575"/>
<dbReference type="Pfam" id="PF00501">
    <property type="entry name" value="AMP-binding"/>
    <property type="match status" value="1"/>
</dbReference>
<evidence type="ECO:0000256" key="6">
    <source>
        <dbReference type="ARBA" id="ARBA00042773"/>
    </source>
</evidence>
<dbReference type="EC" id="6.2.1.3" evidence="4"/>
<sequence>MERIWQPQYQDGVPFEIDIDGYHSIVDFLDRASAERPDQTAFVCVGSSLSFRELDTLSRAFASYLLNVEGLSAGDRVAIMLPNLLHYPIVVFGALRAGLTLVNLNPNYTTREILFHMQDSGASLLVVSEKSIAAVPTEIDGKARKIVVVAAGEMQSFRELAKGVEAPDIDTKASPVAAGERRFIDALTIGRRTPLSVPTVTLDMMAFLQYTGGTTGKQKAAVLTHRNFVANIQMMSDWFRAGFGKADECLVTILPMYHIMGLSMGCIFSVAMVRKNVLIPNPRDLEHFVSELRDHRFTFLLGVNTLFNALLEYEPFRNQDLSCLRQTTGAGAQVEPEVAKRWRELTGCRLQGAYGLTEASPGVCAMPLHSAGHEGSVGLPFASTDLVLLDDEGNEVPAGVAGEIAVKGPQVMSRYWNRPEETQAAFTPDGFLRTGDIGMVDPDGFLTIIDRKKDVVLVSGFNVYPNEIESVVSSHQGVLECACIGVPDEKTGEALKVFVVARDRMLTEDALQQFSREFLTAYKVPRQFEFIDALPKSPVGKVLRRALRA</sequence>
<comment type="subcellular location">
    <subcellularLocation>
        <location evidence="1">Membrane</location>
        <topology evidence="1">Peripheral membrane protein</topology>
    </subcellularLocation>
</comment>
<dbReference type="InterPro" id="IPR025110">
    <property type="entry name" value="AMP-bd_C"/>
</dbReference>
<dbReference type="PANTHER" id="PTHR43767:SF8">
    <property type="entry name" value="LONG-CHAIN-FATTY-ACID--COA LIGASE"/>
    <property type="match status" value="1"/>
</dbReference>
<evidence type="ECO:0000313" key="9">
    <source>
        <dbReference type="EMBL" id="ANB76044.1"/>
    </source>
</evidence>
<dbReference type="AlphaFoldDB" id="A0A160FT28"/>
<feature type="domain" description="AMP-dependent synthetase/ligase" evidence="7">
    <location>
        <begin position="30"/>
        <end position="416"/>
    </location>
</feature>
<evidence type="ECO:0000256" key="1">
    <source>
        <dbReference type="ARBA" id="ARBA00004170"/>
    </source>
</evidence>
<dbReference type="GO" id="GO:0004467">
    <property type="term" value="F:long-chain fatty acid-CoA ligase activity"/>
    <property type="evidence" value="ECO:0007669"/>
    <property type="project" value="UniProtKB-EC"/>
</dbReference>
<dbReference type="CDD" id="cd05936">
    <property type="entry name" value="FC-FACS_FadD_like"/>
    <property type="match status" value="1"/>
</dbReference>
<evidence type="ECO:0000259" key="8">
    <source>
        <dbReference type="Pfam" id="PF13193"/>
    </source>
</evidence>
<keyword evidence="10" id="KW-1185">Reference proteome</keyword>
<accession>A0A160FT28</accession>
<evidence type="ECO:0000259" key="7">
    <source>
        <dbReference type="Pfam" id="PF00501"/>
    </source>
</evidence>
<evidence type="ECO:0000256" key="4">
    <source>
        <dbReference type="ARBA" id="ARBA00026121"/>
    </source>
</evidence>
<evidence type="ECO:0000313" key="10">
    <source>
        <dbReference type="Proteomes" id="UP000076852"/>
    </source>
</evidence>
<dbReference type="EMBL" id="CP014579">
    <property type="protein sequence ID" value="ANB76044.1"/>
    <property type="molecule type" value="Genomic_DNA"/>
</dbReference>
<dbReference type="InterPro" id="IPR045851">
    <property type="entry name" value="AMP-bd_C_sf"/>
</dbReference>
<dbReference type="PANTHER" id="PTHR43767">
    <property type="entry name" value="LONG-CHAIN-FATTY-ACID--COA LIGASE"/>
    <property type="match status" value="1"/>
</dbReference>
<dbReference type="Pfam" id="PF13193">
    <property type="entry name" value="AMP-binding_C"/>
    <property type="match status" value="1"/>
</dbReference>
<dbReference type="InterPro" id="IPR042099">
    <property type="entry name" value="ANL_N_sf"/>
</dbReference>
<evidence type="ECO:0000256" key="5">
    <source>
        <dbReference type="ARBA" id="ARBA00039545"/>
    </source>
</evidence>
<reference evidence="9 10" key="1">
    <citation type="journal article" date="2016" name="Gene">
        <title>PacBio SMRT assembly of a complex multi-replicon genome reveals chlorocatechol degradative operon in a region of genome plasticity.</title>
        <authorList>
            <person name="Ricker N."/>
            <person name="Shen S.Y."/>
            <person name="Goordial J."/>
            <person name="Jin S."/>
            <person name="Fulthorpe R.R."/>
        </authorList>
    </citation>
    <scope>NUCLEOTIDE SEQUENCE [LARGE SCALE GENOMIC DNA]</scope>
    <source>
        <strain evidence="9 10">OLGA172</strain>
    </source>
</reference>
<keyword evidence="3" id="KW-0436">Ligase</keyword>
<dbReference type="SUPFAM" id="SSF56801">
    <property type="entry name" value="Acetyl-CoA synthetase-like"/>
    <property type="match status" value="1"/>
</dbReference>
<protein>
    <recommendedName>
        <fullName evidence="5">Long-chain-fatty-acid--CoA ligase</fullName>
        <ecNumber evidence="4">6.2.1.3</ecNumber>
    </recommendedName>
    <alternativeName>
        <fullName evidence="6">Long-chain acyl-CoA synthetase</fullName>
    </alternativeName>
</protein>
<dbReference type="Gene3D" id="3.30.300.30">
    <property type="match status" value="1"/>
</dbReference>
<organism evidence="9 10">
    <name type="scientific">Paraburkholderia phytofirmans OLGA172</name>
    <dbReference type="NCBI Taxonomy" id="1417228"/>
    <lineage>
        <taxon>Bacteria</taxon>
        <taxon>Pseudomonadati</taxon>
        <taxon>Pseudomonadota</taxon>
        <taxon>Betaproteobacteria</taxon>
        <taxon>Burkholderiales</taxon>
        <taxon>Burkholderiaceae</taxon>
        <taxon>Paraburkholderia</taxon>
    </lineage>
</organism>
<dbReference type="Proteomes" id="UP000076852">
    <property type="component" value="Chromosome 2"/>
</dbReference>
<evidence type="ECO:0000256" key="3">
    <source>
        <dbReference type="ARBA" id="ARBA00022598"/>
    </source>
</evidence>
<comment type="pathway">
    <text evidence="2">Lipid metabolism; fatty acid beta-oxidation.</text>
</comment>
<dbReference type="InterPro" id="IPR050237">
    <property type="entry name" value="ATP-dep_AMP-bd_enzyme"/>
</dbReference>
<dbReference type="Gene3D" id="3.40.50.12780">
    <property type="entry name" value="N-terminal domain of ligase-like"/>
    <property type="match status" value="1"/>
</dbReference>
<name>A0A160FT28_9BURK</name>
<dbReference type="OrthoDB" id="9757559at2"/>
<evidence type="ECO:0000256" key="2">
    <source>
        <dbReference type="ARBA" id="ARBA00005005"/>
    </source>
</evidence>
<feature type="domain" description="AMP-binding enzyme C-terminal" evidence="8">
    <location>
        <begin position="467"/>
        <end position="541"/>
    </location>
</feature>
<dbReference type="InterPro" id="IPR000873">
    <property type="entry name" value="AMP-dep_synth/lig_dom"/>
</dbReference>
<dbReference type="GO" id="GO:0016020">
    <property type="term" value="C:membrane"/>
    <property type="evidence" value="ECO:0007669"/>
    <property type="project" value="UniProtKB-SubCell"/>
</dbReference>
<gene>
    <name evidence="9" type="ORF">AYM40_27575</name>
</gene>
<dbReference type="STRING" id="1804984.AYM40_27575"/>
<proteinExistence type="predicted"/>
<dbReference type="RefSeq" id="WP_063499297.1">
    <property type="nucleotide sequence ID" value="NZ_CP014579.1"/>
</dbReference>